<protein>
    <recommendedName>
        <fullName evidence="3">Ferritin-like domain-containing protein</fullName>
    </recommendedName>
</protein>
<keyword evidence="2" id="KW-1185">Reference proteome</keyword>
<gene>
    <name evidence="1" type="ORF">DB32_001820</name>
</gene>
<evidence type="ECO:0000313" key="2">
    <source>
        <dbReference type="Proteomes" id="UP000034883"/>
    </source>
</evidence>
<dbReference type="Gene3D" id="1.10.620.20">
    <property type="entry name" value="Ribonucleotide Reductase, subunit A"/>
    <property type="match status" value="1"/>
</dbReference>
<dbReference type="InterPro" id="IPR012348">
    <property type="entry name" value="RNR-like"/>
</dbReference>
<dbReference type="SUPFAM" id="SSF47240">
    <property type="entry name" value="Ferritin-like"/>
    <property type="match status" value="1"/>
</dbReference>
<dbReference type="AlphaFoldDB" id="A0A0F6W168"/>
<dbReference type="Proteomes" id="UP000034883">
    <property type="component" value="Chromosome"/>
</dbReference>
<dbReference type="CDD" id="cd00657">
    <property type="entry name" value="Ferritin_like"/>
    <property type="match status" value="1"/>
</dbReference>
<dbReference type="KEGG" id="samy:DB32_001820"/>
<dbReference type="RefSeq" id="WP_053231987.1">
    <property type="nucleotide sequence ID" value="NZ_CP011125.1"/>
</dbReference>
<dbReference type="EMBL" id="CP011125">
    <property type="protein sequence ID" value="AKF04671.1"/>
    <property type="molecule type" value="Genomic_DNA"/>
</dbReference>
<dbReference type="GO" id="GO:0016491">
    <property type="term" value="F:oxidoreductase activity"/>
    <property type="evidence" value="ECO:0007669"/>
    <property type="project" value="InterPro"/>
</dbReference>
<organism evidence="1 2">
    <name type="scientific">Sandaracinus amylolyticus</name>
    <dbReference type="NCBI Taxonomy" id="927083"/>
    <lineage>
        <taxon>Bacteria</taxon>
        <taxon>Pseudomonadati</taxon>
        <taxon>Myxococcota</taxon>
        <taxon>Polyangia</taxon>
        <taxon>Polyangiales</taxon>
        <taxon>Sandaracinaceae</taxon>
        <taxon>Sandaracinus</taxon>
    </lineage>
</organism>
<name>A0A0F6W168_9BACT</name>
<accession>A0A0F6W168</accession>
<dbReference type="STRING" id="927083.DB32_001820"/>
<dbReference type="InterPro" id="IPR009078">
    <property type="entry name" value="Ferritin-like_SF"/>
</dbReference>
<proteinExistence type="predicted"/>
<sequence length="268" mass="29712">MATRPIRHERGLFASLSDDVLGPVVELSDLRLDAHPPARIELARRVWAERVRTELRSVQIMNRFLGEVIAAGDPIEVYAGAADLVVDELRHVRLTVALCEAIGGVPVFPDPIELREPDAYLRAPAAERALHTAIAMLCVNETLSVAFIEDLRARCGDPAVKRVLDATLDDEETHHAFGWAYVEKALARFPASTRADWRELVRRTLEPHRRATDPILAQLDAAGTTLADLPEPDLAALGLFSKERQSLVLRRAIDETLAPRLRALDLLP</sequence>
<reference evidence="1 2" key="1">
    <citation type="submission" date="2015-03" db="EMBL/GenBank/DDBJ databases">
        <title>Genome assembly of Sandaracinus amylolyticus DSM 53668.</title>
        <authorList>
            <person name="Sharma G."/>
            <person name="Subramanian S."/>
        </authorList>
    </citation>
    <scope>NUCLEOTIDE SEQUENCE [LARGE SCALE GENOMIC DNA]</scope>
    <source>
        <strain evidence="1 2">DSM 53668</strain>
    </source>
</reference>
<evidence type="ECO:0008006" key="3">
    <source>
        <dbReference type="Google" id="ProtNLM"/>
    </source>
</evidence>
<evidence type="ECO:0000313" key="1">
    <source>
        <dbReference type="EMBL" id="AKF04671.1"/>
    </source>
</evidence>